<dbReference type="InterPro" id="IPR036047">
    <property type="entry name" value="F-box-like_dom_sf"/>
</dbReference>
<organism evidence="2">
    <name type="scientific">Oryza punctata</name>
    <name type="common">Red rice</name>
    <dbReference type="NCBI Taxonomy" id="4537"/>
    <lineage>
        <taxon>Eukaryota</taxon>
        <taxon>Viridiplantae</taxon>
        <taxon>Streptophyta</taxon>
        <taxon>Embryophyta</taxon>
        <taxon>Tracheophyta</taxon>
        <taxon>Spermatophyta</taxon>
        <taxon>Magnoliopsida</taxon>
        <taxon>Liliopsida</taxon>
        <taxon>Poales</taxon>
        <taxon>Poaceae</taxon>
        <taxon>BOP clade</taxon>
        <taxon>Oryzoideae</taxon>
        <taxon>Oryzeae</taxon>
        <taxon>Oryzinae</taxon>
        <taxon>Oryza</taxon>
    </lineage>
</organism>
<evidence type="ECO:0000313" key="3">
    <source>
        <dbReference type="Proteomes" id="UP000026962"/>
    </source>
</evidence>
<dbReference type="Pfam" id="PF00646">
    <property type="entry name" value="F-box"/>
    <property type="match status" value="2"/>
</dbReference>
<dbReference type="Gramene" id="OPUNC07G15240.2">
    <property type="protein sequence ID" value="OPUNC07G15240.2"/>
    <property type="gene ID" value="OPUNC07G15240"/>
</dbReference>
<dbReference type="PANTHER" id="PTHR31672:SF2">
    <property type="entry name" value="F-BOX DOMAIN-CONTAINING PROTEIN"/>
    <property type="match status" value="1"/>
</dbReference>
<dbReference type="CDD" id="cd22157">
    <property type="entry name" value="F-box_AtFBW1-like"/>
    <property type="match status" value="1"/>
</dbReference>
<keyword evidence="3" id="KW-1185">Reference proteome</keyword>
<sequence>MTWHKRRKVAPPLGAPVLPDEIMMEVLQWLPVKSILRFRAVCQSWAVTLSSEQFCSHHTAKTKTRSLPPKLFFISRTAGFDSTSVRISSSSDPGDLLFTLDNVRGDFIDMAPAPCHGLTLLHDAMRLEYYVFNAATRSISQLPHCQAVPSGTAGLGFDARTKEYKVVRLFREVISGHPHTRCQIYTLGGKHGDSWRLASGGVPFRFRTAATSATATSLHYKLLPVFVNGFLHWLTTPVFSSLRPHAAILSFSVTEETFRLVRSPPFALSGVHLVELSGKLCMVRDLRSISSMLEIWKLNDLYSSDWSLEHCIDLSTEHVARDLMKPNAIRVIGSAGSSGISRKKVIISTSNRKVITYDPTSETLETILSIKETHLPYQTAHSALGMISLFEESLAPVCKTNEEIALSSPLAKVIKEILLRLPGDFAVQFKLVSKQWHRFIESESFIRAYNIYNMDGMPKIRLVGKGTGGSGFSFATIKKLLQESPSKGTWLDTKLVCSKPCHGMNLISTEMEDYLYNPCTGYRYVCGTRGALALPHKIPSDRFTQEDHAFTVGNKNVGLGFDPLMQEHVIVEIFYQWRNFKTCHYHMTCSAFTCKTRRIYDVTQPPLPVSDMPPAYLAGFLYWMSEPRLCQSNTRAIVSFEIATRTFGVIQCPSCTPIRHNRCPCQSFVVELEGILCAVLANPLEEELDIWKLEHGRWDRAYKVYLKGWPGYSLGGAIAVVPMAVDPKDGRILLNTGRKLGLYDPKKRVIENLYGLDEVLRVKHADDMLHIKHTEKPSLIKIHEGYQLKCQHSVRKFRIWMSPLEHDRFFNEPPPALGKISACSSDMNSSKELNPLDTDIMPLVPIMYEDSLVSYPLAIKPRCLFRVAALILDTWTVVTVPALAFKGRSIRAAGDMGAGPHQQGLQWPDTHQAGVQNVYTEASELLRQEAARHVTTTVPPRDLARLNGTNIDHSCLDLADTLLLIIGFPCPTVKRGLLFYSHHLLNYITTSLPHLHQITSTVRPHHYPATPTTLPHIASISTLYTALLNIT</sequence>
<dbReference type="SMART" id="SM00256">
    <property type="entry name" value="FBOX"/>
    <property type="match status" value="2"/>
</dbReference>
<name>A0A0E0LLE5_ORYPU</name>
<dbReference type="EnsemblPlants" id="OPUNC07G15240.2">
    <property type="protein sequence ID" value="OPUNC07G15240.2"/>
    <property type="gene ID" value="OPUNC07G15240"/>
</dbReference>
<proteinExistence type="predicted"/>
<dbReference type="Gene3D" id="1.20.1280.50">
    <property type="match status" value="1"/>
</dbReference>
<dbReference type="InterPro" id="IPR017451">
    <property type="entry name" value="F-box-assoc_interact_dom"/>
</dbReference>
<dbReference type="eggNOG" id="ENOG502SQBG">
    <property type="taxonomic scope" value="Eukaryota"/>
</dbReference>
<dbReference type="InterPro" id="IPR050796">
    <property type="entry name" value="SCF_F-box_component"/>
</dbReference>
<evidence type="ECO:0000313" key="2">
    <source>
        <dbReference type="EnsemblPlants" id="OPUNC07G15240.2"/>
    </source>
</evidence>
<dbReference type="InterPro" id="IPR001810">
    <property type="entry name" value="F-box_dom"/>
</dbReference>
<dbReference type="AlphaFoldDB" id="A0A0E0LLE5"/>
<dbReference type="PANTHER" id="PTHR31672">
    <property type="entry name" value="BNACNNG10540D PROTEIN"/>
    <property type="match status" value="1"/>
</dbReference>
<accession>A0A0E0LLE5</accession>
<dbReference type="Proteomes" id="UP000026962">
    <property type="component" value="Chromosome 7"/>
</dbReference>
<dbReference type="PROSITE" id="PS50181">
    <property type="entry name" value="FBOX"/>
    <property type="match status" value="1"/>
</dbReference>
<feature type="domain" description="F-box" evidence="1">
    <location>
        <begin position="12"/>
        <end position="57"/>
    </location>
</feature>
<dbReference type="NCBIfam" id="TIGR01640">
    <property type="entry name" value="F_box_assoc_1"/>
    <property type="match status" value="1"/>
</dbReference>
<dbReference type="OMA" id="CIATWNN"/>
<dbReference type="STRING" id="4537.A0A0E0LLE5"/>
<reference evidence="2" key="1">
    <citation type="submission" date="2015-04" db="UniProtKB">
        <authorList>
            <consortium name="EnsemblPlants"/>
        </authorList>
    </citation>
    <scope>IDENTIFICATION</scope>
</reference>
<protein>
    <recommendedName>
        <fullName evidence="1">F-box domain-containing protein</fullName>
    </recommendedName>
</protein>
<dbReference type="SUPFAM" id="SSF81383">
    <property type="entry name" value="F-box domain"/>
    <property type="match status" value="2"/>
</dbReference>
<evidence type="ECO:0000259" key="1">
    <source>
        <dbReference type="PROSITE" id="PS50181"/>
    </source>
</evidence>
<reference evidence="2" key="2">
    <citation type="submission" date="2018-05" db="EMBL/GenBank/DDBJ databases">
        <title>OpunRS2 (Oryza punctata Reference Sequence Version 2).</title>
        <authorList>
            <person name="Zhang J."/>
            <person name="Kudrna D."/>
            <person name="Lee S."/>
            <person name="Talag J."/>
            <person name="Welchert J."/>
            <person name="Wing R.A."/>
        </authorList>
    </citation>
    <scope>NUCLEOTIDE SEQUENCE [LARGE SCALE GENOMIC DNA]</scope>
</reference>
<dbReference type="Pfam" id="PF08268">
    <property type="entry name" value="FBA_3"/>
    <property type="match status" value="1"/>
</dbReference>
<dbReference type="InterPro" id="IPR013187">
    <property type="entry name" value="F-box-assoc_dom_typ3"/>
</dbReference>